<proteinExistence type="predicted"/>
<dbReference type="RefSeq" id="WP_138327911.1">
    <property type="nucleotide sequence ID" value="NZ_VCDI01000011.1"/>
</dbReference>
<evidence type="ECO:0000256" key="1">
    <source>
        <dbReference type="SAM" id="MobiDB-lite"/>
    </source>
</evidence>
<feature type="compositionally biased region" description="Low complexity" evidence="1">
    <location>
        <begin position="251"/>
        <end position="270"/>
    </location>
</feature>
<name>A0A5R9J554_9PROT</name>
<dbReference type="Pfam" id="PF22483">
    <property type="entry name" value="Mu-transpos_C_2"/>
    <property type="match status" value="1"/>
</dbReference>
<gene>
    <name evidence="3" type="ORF">FE263_20530</name>
</gene>
<feature type="domain" description="Transposase for insertion sequence element IS21-like C-terminal" evidence="2">
    <location>
        <begin position="112"/>
        <end position="183"/>
    </location>
</feature>
<evidence type="ECO:0000313" key="3">
    <source>
        <dbReference type="EMBL" id="TLU70751.1"/>
    </source>
</evidence>
<accession>A0A5R9J554</accession>
<dbReference type="AlphaFoldDB" id="A0A5R9J554"/>
<feature type="region of interest" description="Disordered" evidence="1">
    <location>
        <begin position="224"/>
        <end position="270"/>
    </location>
</feature>
<dbReference type="PANTHER" id="PTHR35004">
    <property type="entry name" value="TRANSPOSASE RV3428C-RELATED"/>
    <property type="match status" value="1"/>
</dbReference>
<reference evidence="3 4" key="1">
    <citation type="submission" date="2019-05" db="EMBL/GenBank/DDBJ databases">
        <authorList>
            <person name="Pankratov T."/>
            <person name="Grouzdev D."/>
        </authorList>
    </citation>
    <scope>NUCLEOTIDE SEQUENCE [LARGE SCALE GENOMIC DNA]</scope>
    <source>
        <strain evidence="3 4">KEBCLARHB70R</strain>
    </source>
</reference>
<dbReference type="Proteomes" id="UP000305654">
    <property type="component" value="Unassembled WGS sequence"/>
</dbReference>
<dbReference type="PANTHER" id="PTHR35004:SF8">
    <property type="entry name" value="TRANSPOSASE RV3428C-RELATED"/>
    <property type="match status" value="1"/>
</dbReference>
<evidence type="ECO:0000259" key="2">
    <source>
        <dbReference type="Pfam" id="PF22483"/>
    </source>
</evidence>
<organism evidence="3 4">
    <name type="scientific">Lichenicoccus roseus</name>
    <dbReference type="NCBI Taxonomy" id="2683649"/>
    <lineage>
        <taxon>Bacteria</taxon>
        <taxon>Pseudomonadati</taxon>
        <taxon>Pseudomonadota</taxon>
        <taxon>Alphaproteobacteria</taxon>
        <taxon>Acetobacterales</taxon>
        <taxon>Acetobacteraceae</taxon>
        <taxon>Lichenicoccus</taxon>
    </lineage>
</organism>
<evidence type="ECO:0000313" key="4">
    <source>
        <dbReference type="Proteomes" id="UP000305654"/>
    </source>
</evidence>
<protein>
    <submittedName>
        <fullName evidence="3">Transposase</fullName>
    </submittedName>
</protein>
<dbReference type="EMBL" id="VCDI01000011">
    <property type="protein sequence ID" value="TLU70751.1"/>
    <property type="molecule type" value="Genomic_DNA"/>
</dbReference>
<dbReference type="InterPro" id="IPR054353">
    <property type="entry name" value="IstA-like_C"/>
</dbReference>
<dbReference type="OrthoDB" id="2065409at2"/>
<keyword evidence="4" id="KW-1185">Reference proteome</keyword>
<feature type="compositionally biased region" description="Polar residues" evidence="1">
    <location>
        <begin position="230"/>
        <end position="242"/>
    </location>
</feature>
<comment type="caution">
    <text evidence="3">The sequence shown here is derived from an EMBL/GenBank/DDBJ whole genome shotgun (WGS) entry which is preliminary data.</text>
</comment>
<feature type="region of interest" description="Disordered" evidence="1">
    <location>
        <begin position="171"/>
        <end position="192"/>
    </location>
</feature>
<sequence length="306" mass="33375">MGTFFKNIAGGRPLFLLAPKQQAVSLVAHDGTAVLLGRVRHPRDKAKVETAVLIVERFILTRLRNRRFVSLGELNEAIHSIQGDLNARLMRKLGASRREFFDSIDRPALMPLPGEPYAYAEWKRYRVAPDYHVELHGQFYSVPSRLIREMVEAGITDATIEVFHAGQRVAAHPRSALRRRHTTTPEHMPSAHRRYASWTPARIQSFAAEVGPGTAALVETIMSAKPPSRTPSRVSAPASASYSLRRPTGTAAWRRPASAASPSACAATARSPGSCATVSIGHSRTIQSPTPRPCCTKTSAAAAITT</sequence>